<name>A0ACB8FYF9_9SAUR</name>
<organism evidence="1 2">
    <name type="scientific">Sphaerodactylus townsendi</name>
    <dbReference type="NCBI Taxonomy" id="933632"/>
    <lineage>
        <taxon>Eukaryota</taxon>
        <taxon>Metazoa</taxon>
        <taxon>Chordata</taxon>
        <taxon>Craniata</taxon>
        <taxon>Vertebrata</taxon>
        <taxon>Euteleostomi</taxon>
        <taxon>Lepidosauria</taxon>
        <taxon>Squamata</taxon>
        <taxon>Bifurcata</taxon>
        <taxon>Gekkota</taxon>
        <taxon>Sphaerodactylidae</taxon>
        <taxon>Sphaerodactylus</taxon>
    </lineage>
</organism>
<comment type="caution">
    <text evidence="1">The sequence shown here is derived from an EMBL/GenBank/DDBJ whole genome shotgun (WGS) entry which is preliminary data.</text>
</comment>
<proteinExistence type="predicted"/>
<sequence>MSLWFPMGTLPPPLVFTSCLACLILNVYSQTANSFGENPISFEVHGQDKAYSLIQPGIFLDTKVASNQSGTFLRDAVTPAPPVSVMCAKRTEIRHAFKYINSFVSCTIFLVGIIGNSTLLRIIYKNKCMRSGPNVLIASLALGDLLYILIALPINVYKIIYYEDIPGVIPLKLLFTVQHSLCSFSSAPPSGKG</sequence>
<accession>A0ACB8FYF9</accession>
<gene>
    <name evidence="1" type="ORF">K3G42_005816</name>
</gene>
<reference evidence="1" key="1">
    <citation type="submission" date="2021-08" db="EMBL/GenBank/DDBJ databases">
        <title>The first chromosome-level gecko genome reveals the dynamic sex chromosomes of Neotropical dwarf geckos (Sphaerodactylidae: Sphaerodactylus).</title>
        <authorList>
            <person name="Pinto B.J."/>
            <person name="Keating S.E."/>
            <person name="Gamble T."/>
        </authorList>
    </citation>
    <scope>NUCLEOTIDE SEQUENCE</scope>
    <source>
        <strain evidence="1">TG3544</strain>
    </source>
</reference>
<dbReference type="Proteomes" id="UP000827872">
    <property type="component" value="Linkage Group LG13"/>
</dbReference>
<evidence type="ECO:0000313" key="2">
    <source>
        <dbReference type="Proteomes" id="UP000827872"/>
    </source>
</evidence>
<dbReference type="EMBL" id="CM037626">
    <property type="protein sequence ID" value="KAH8011693.1"/>
    <property type="molecule type" value="Genomic_DNA"/>
</dbReference>
<protein>
    <submittedName>
        <fullName evidence="1">Uncharacterized protein</fullName>
    </submittedName>
</protein>
<evidence type="ECO:0000313" key="1">
    <source>
        <dbReference type="EMBL" id="KAH8011693.1"/>
    </source>
</evidence>
<keyword evidence="2" id="KW-1185">Reference proteome</keyword>